<accession>A0A2U3MUB8</accession>
<dbReference type="EMBL" id="OOGT01000005">
    <property type="protein sequence ID" value="SPL69028.1"/>
    <property type="molecule type" value="Genomic_DNA"/>
</dbReference>
<dbReference type="InterPro" id="IPR027417">
    <property type="entry name" value="P-loop_NTPase"/>
</dbReference>
<dbReference type="Gene3D" id="3.40.50.300">
    <property type="entry name" value="P-loop containing nucleotide triphosphate hydrolases"/>
    <property type="match status" value="1"/>
</dbReference>
<dbReference type="RefSeq" id="WP_121972597.1">
    <property type="nucleotide sequence ID" value="NZ_OOGT01000005.1"/>
</dbReference>
<dbReference type="Proteomes" id="UP000245974">
    <property type="component" value="Unassembled WGS sequence"/>
</dbReference>
<sequence>MHINPDYFLETPNGRIYTPERNNHAWQQCYLALKKAIQSGQFNKVYLLIGCQASGKTSWAKQQLKVDSKAIIFDAILVKSSERKKVIDIIKQSGMEYIAVYFQTELSTCLERNLLRPADEIVDQSALHNVFNALEKPTLNEGFTQIIIV</sequence>
<reference evidence="2" key="1">
    <citation type="submission" date="2018-03" db="EMBL/GenBank/DDBJ databases">
        <authorList>
            <person name="Blom J."/>
        </authorList>
    </citation>
    <scope>NUCLEOTIDE SEQUENCE [LARGE SCALE GENOMIC DNA]</scope>
    <source>
        <strain evidence="2">KPC-SM-21</strain>
    </source>
</reference>
<evidence type="ECO:0000313" key="2">
    <source>
        <dbReference type="Proteomes" id="UP000245974"/>
    </source>
</evidence>
<dbReference type="SUPFAM" id="SSF52540">
    <property type="entry name" value="P-loop containing nucleoside triphosphate hydrolases"/>
    <property type="match status" value="1"/>
</dbReference>
<evidence type="ECO:0008006" key="3">
    <source>
        <dbReference type="Google" id="ProtNLM"/>
    </source>
</evidence>
<dbReference type="InParanoid" id="A0A2U3MUB8"/>
<evidence type="ECO:0000313" key="1">
    <source>
        <dbReference type="EMBL" id="SPL69028.1"/>
    </source>
</evidence>
<gene>
    <name evidence="1" type="ORF">KPC_0206</name>
</gene>
<dbReference type="OrthoDB" id="8913805at2"/>
<proteinExistence type="predicted"/>
<organism evidence="1 2">
    <name type="scientific">Acinetobacter stercoris</name>
    <dbReference type="NCBI Taxonomy" id="2126983"/>
    <lineage>
        <taxon>Bacteria</taxon>
        <taxon>Pseudomonadati</taxon>
        <taxon>Pseudomonadota</taxon>
        <taxon>Gammaproteobacteria</taxon>
        <taxon>Moraxellales</taxon>
        <taxon>Moraxellaceae</taxon>
        <taxon>Acinetobacter</taxon>
    </lineage>
</organism>
<keyword evidence="2" id="KW-1185">Reference proteome</keyword>
<name>A0A2U3MUB8_9GAMM</name>
<protein>
    <recommendedName>
        <fullName evidence="3">ATP-binding protein</fullName>
    </recommendedName>
</protein>
<dbReference type="AlphaFoldDB" id="A0A2U3MUB8"/>